<proteinExistence type="predicted"/>
<organism evidence="4">
    <name type="scientific">Zea mays</name>
    <name type="common">Maize</name>
    <dbReference type="NCBI Taxonomy" id="4577"/>
    <lineage>
        <taxon>Eukaryota</taxon>
        <taxon>Viridiplantae</taxon>
        <taxon>Streptophyta</taxon>
        <taxon>Embryophyta</taxon>
        <taxon>Tracheophyta</taxon>
        <taxon>Spermatophyta</taxon>
        <taxon>Magnoliopsida</taxon>
        <taxon>Liliopsida</taxon>
        <taxon>Poales</taxon>
        <taxon>Poaceae</taxon>
        <taxon>PACMAD clade</taxon>
        <taxon>Panicoideae</taxon>
        <taxon>Andropogonodae</taxon>
        <taxon>Andropogoneae</taxon>
        <taxon>Tripsacinae</taxon>
        <taxon>Zea</taxon>
    </lineage>
</organism>
<gene>
    <name evidence="4" type="ORF">ZEAMMB73_Zm00001d005403</name>
</gene>
<evidence type="ECO:0000256" key="3">
    <source>
        <dbReference type="SAM" id="MobiDB-lite"/>
    </source>
</evidence>
<dbReference type="PANTHER" id="PTHR16193:SF0">
    <property type="entry name" value="TETRATRICOPEPTIDE REPEAT PROTEIN 27"/>
    <property type="match status" value="1"/>
</dbReference>
<dbReference type="InterPro" id="IPR044244">
    <property type="entry name" value="TTC27/Emw1"/>
</dbReference>
<evidence type="ECO:0000313" key="4">
    <source>
        <dbReference type="EMBL" id="ONM21032.1"/>
    </source>
</evidence>
<accession>A0A1D6EMD5</accession>
<keyword evidence="1" id="KW-0677">Repeat</keyword>
<protein>
    <submittedName>
        <fullName evidence="4">Protein prenylyltransferase superfamily protein</fullName>
    </submittedName>
</protein>
<reference evidence="4" key="1">
    <citation type="submission" date="2015-12" db="EMBL/GenBank/DDBJ databases">
        <title>Update maize B73 reference genome by single molecule sequencing technologies.</title>
        <authorList>
            <consortium name="Maize Genome Sequencing Project"/>
            <person name="Ware D."/>
        </authorList>
    </citation>
    <scope>NUCLEOTIDE SEQUENCE [LARGE SCALE GENOMIC DNA]</scope>
    <source>
        <tissue evidence="4">Seedling</tissue>
    </source>
</reference>
<keyword evidence="2" id="KW-0802">TPR repeat</keyword>
<evidence type="ECO:0000256" key="2">
    <source>
        <dbReference type="ARBA" id="ARBA00022803"/>
    </source>
</evidence>
<evidence type="ECO:0000256" key="1">
    <source>
        <dbReference type="ARBA" id="ARBA00022737"/>
    </source>
</evidence>
<dbReference type="AlphaFoldDB" id="A0A1D6EMD5"/>
<sequence>MTMLEEQSPDFVDTHEASDDANKDTRQSNQLLDITGDILQQIVRSGGSNAAIWGLYARWHKTKGNLIACSEALLKQVRSLQGSGLLHDQMKFAKYAQASLKLCKVYMEISSSTGSRRELLTAEMHLKSTLKQTMDFSDTEEYKALDNCLEEIKNLIAATA</sequence>
<name>A0A1D6EMD5_MAIZE</name>
<feature type="region of interest" description="Disordered" evidence="3">
    <location>
        <begin position="1"/>
        <end position="26"/>
    </location>
</feature>
<feature type="compositionally biased region" description="Basic and acidic residues" evidence="3">
    <location>
        <begin position="12"/>
        <end position="26"/>
    </location>
</feature>
<dbReference type="EMBL" id="CM007648">
    <property type="protein sequence ID" value="ONM21032.1"/>
    <property type="molecule type" value="Genomic_DNA"/>
</dbReference>
<dbReference type="GO" id="GO:0016740">
    <property type="term" value="F:transferase activity"/>
    <property type="evidence" value="ECO:0007669"/>
    <property type="project" value="UniProtKB-KW"/>
</dbReference>
<dbReference type="ExpressionAtlas" id="A0A1D6EMD5">
    <property type="expression patterns" value="baseline and differential"/>
</dbReference>
<dbReference type="PANTHER" id="PTHR16193">
    <property type="entry name" value="TETRATRICOPEPTIDE REPEAT PROTEIN 27"/>
    <property type="match status" value="1"/>
</dbReference>
<keyword evidence="4" id="KW-0808">Transferase</keyword>